<evidence type="ECO:0000256" key="1">
    <source>
        <dbReference type="SAM" id="MobiDB-lite"/>
    </source>
</evidence>
<feature type="compositionally biased region" description="Polar residues" evidence="1">
    <location>
        <begin position="17"/>
        <end position="26"/>
    </location>
</feature>
<feature type="region of interest" description="Disordered" evidence="1">
    <location>
        <begin position="1"/>
        <end position="26"/>
    </location>
</feature>
<protein>
    <submittedName>
        <fullName evidence="2">Uncharacterized protein</fullName>
    </submittedName>
</protein>
<proteinExistence type="predicted"/>
<accession>A0A8T0CHK4</accession>
<keyword evidence="3" id="KW-1185">Reference proteome</keyword>
<reference evidence="2" key="1">
    <citation type="submission" date="2020-05" db="EMBL/GenBank/DDBJ databases">
        <title>WGS assembly of Corymbia citriodora subspecies variegata.</title>
        <authorList>
            <person name="Barry K."/>
            <person name="Hundley H."/>
            <person name="Shu S."/>
            <person name="Jenkins J."/>
            <person name="Grimwood J."/>
            <person name="Baten A."/>
        </authorList>
    </citation>
    <scope>NUCLEOTIDE SEQUENCE</scope>
    <source>
        <strain evidence="2">CV2-018</strain>
    </source>
</reference>
<dbReference type="EMBL" id="MU091212">
    <property type="protein sequence ID" value="KAF7847138.1"/>
    <property type="molecule type" value="Genomic_DNA"/>
</dbReference>
<dbReference type="OrthoDB" id="10261556at2759"/>
<evidence type="ECO:0000313" key="3">
    <source>
        <dbReference type="Proteomes" id="UP000806378"/>
    </source>
</evidence>
<name>A0A8T0CHK4_CORYI</name>
<dbReference type="AlphaFoldDB" id="A0A8T0CHK4"/>
<sequence length="57" mass="6463">MQARRGEAGDDRLPKVNWSQHASAHENFSNQSKFLSSNFLYSLPNQKPPVEESMGSR</sequence>
<dbReference type="Gramene" id="rna-gnl|WGS:JABURB|Cocit.G0239.1">
    <property type="protein sequence ID" value="cds-KAF8019492.1"/>
    <property type="gene ID" value="gene-BT93_G0239"/>
</dbReference>
<dbReference type="Proteomes" id="UP000806378">
    <property type="component" value="Unassembled WGS sequence"/>
</dbReference>
<feature type="compositionally biased region" description="Basic and acidic residues" evidence="1">
    <location>
        <begin position="1"/>
        <end position="14"/>
    </location>
</feature>
<gene>
    <name evidence="2" type="ORF">BT93_L3328</name>
</gene>
<evidence type="ECO:0000313" key="2">
    <source>
        <dbReference type="EMBL" id="KAF7847138.1"/>
    </source>
</evidence>
<organism evidence="2 3">
    <name type="scientific">Corymbia citriodora subsp. variegata</name>
    <dbReference type="NCBI Taxonomy" id="360336"/>
    <lineage>
        <taxon>Eukaryota</taxon>
        <taxon>Viridiplantae</taxon>
        <taxon>Streptophyta</taxon>
        <taxon>Embryophyta</taxon>
        <taxon>Tracheophyta</taxon>
        <taxon>Spermatophyta</taxon>
        <taxon>Magnoliopsida</taxon>
        <taxon>eudicotyledons</taxon>
        <taxon>Gunneridae</taxon>
        <taxon>Pentapetalae</taxon>
        <taxon>rosids</taxon>
        <taxon>malvids</taxon>
        <taxon>Myrtales</taxon>
        <taxon>Myrtaceae</taxon>
        <taxon>Myrtoideae</taxon>
        <taxon>Eucalypteae</taxon>
        <taxon>Corymbia</taxon>
    </lineage>
</organism>
<comment type="caution">
    <text evidence="2">The sequence shown here is derived from an EMBL/GenBank/DDBJ whole genome shotgun (WGS) entry which is preliminary data.</text>
</comment>
<dbReference type="Gramene" id="rna-gnl|WGS:JABURB|Cocit.L3328.1">
    <property type="protein sequence ID" value="cds-KAF7847138.1"/>
    <property type="gene ID" value="gene-BT93_L3328"/>
</dbReference>